<proteinExistence type="predicted"/>
<evidence type="ECO:0000313" key="3">
    <source>
        <dbReference type="Proteomes" id="UP000803844"/>
    </source>
</evidence>
<organism evidence="2 3">
    <name type="scientific">Cryphonectria parasitica (strain ATCC 38755 / EP155)</name>
    <dbReference type="NCBI Taxonomy" id="660469"/>
    <lineage>
        <taxon>Eukaryota</taxon>
        <taxon>Fungi</taxon>
        <taxon>Dikarya</taxon>
        <taxon>Ascomycota</taxon>
        <taxon>Pezizomycotina</taxon>
        <taxon>Sordariomycetes</taxon>
        <taxon>Sordariomycetidae</taxon>
        <taxon>Diaporthales</taxon>
        <taxon>Cryphonectriaceae</taxon>
        <taxon>Cryphonectria-Endothia species complex</taxon>
        <taxon>Cryphonectria</taxon>
    </lineage>
</organism>
<dbReference type="PANTHER" id="PTHR24359:SF1">
    <property type="entry name" value="INHIBITOR OF NUCLEAR FACTOR KAPPA-B KINASE EPSILON SUBUNIT HOMOLOG 1-RELATED"/>
    <property type="match status" value="1"/>
</dbReference>
<dbReference type="OrthoDB" id="1046782at2759"/>
<protein>
    <recommendedName>
        <fullName evidence="1">Protein kinase domain-containing protein</fullName>
    </recommendedName>
</protein>
<dbReference type="Pfam" id="PF00069">
    <property type="entry name" value="Pkinase"/>
    <property type="match status" value="1"/>
</dbReference>
<dbReference type="InterPro" id="IPR011009">
    <property type="entry name" value="Kinase-like_dom_sf"/>
</dbReference>
<dbReference type="Gene3D" id="1.10.510.10">
    <property type="entry name" value="Transferase(Phosphotransferase) domain 1"/>
    <property type="match status" value="1"/>
</dbReference>
<keyword evidence="3" id="KW-1185">Reference proteome</keyword>
<feature type="domain" description="Protein kinase" evidence="1">
    <location>
        <begin position="1"/>
        <end position="127"/>
    </location>
</feature>
<gene>
    <name evidence="2" type="ORF">M406DRAFT_29070</name>
</gene>
<sequence>LLGISLGLKRIHRLGRSWIEIQPRKWGTHGDVKPANILWYPGPDGGDLGRLAICDFGFTRFHEEESRSAAQACGMTVTYRAPEAGTGPSCRASDMWSLGCVILEFLTWYLLGPEQVESFTTLRVEED</sequence>
<dbReference type="GeneID" id="63836048"/>
<dbReference type="PROSITE" id="PS50011">
    <property type="entry name" value="PROTEIN_KINASE_DOM"/>
    <property type="match status" value="1"/>
</dbReference>
<dbReference type="RefSeq" id="XP_040780571.1">
    <property type="nucleotide sequence ID" value="XM_040918919.1"/>
</dbReference>
<dbReference type="Proteomes" id="UP000803844">
    <property type="component" value="Unassembled WGS sequence"/>
</dbReference>
<dbReference type="AlphaFoldDB" id="A0A9P5CTZ1"/>
<dbReference type="PANTHER" id="PTHR24359">
    <property type="entry name" value="SERINE/THREONINE-PROTEIN KINASE SBK1"/>
    <property type="match status" value="1"/>
</dbReference>
<dbReference type="EMBL" id="MU032344">
    <property type="protein sequence ID" value="KAF3769610.1"/>
    <property type="molecule type" value="Genomic_DNA"/>
</dbReference>
<dbReference type="SUPFAM" id="SSF56112">
    <property type="entry name" value="Protein kinase-like (PK-like)"/>
    <property type="match status" value="1"/>
</dbReference>
<dbReference type="InterPro" id="IPR000719">
    <property type="entry name" value="Prot_kinase_dom"/>
</dbReference>
<feature type="non-terminal residue" evidence="2">
    <location>
        <position position="127"/>
    </location>
</feature>
<feature type="non-terminal residue" evidence="2">
    <location>
        <position position="1"/>
    </location>
</feature>
<dbReference type="GO" id="GO:0004674">
    <property type="term" value="F:protein serine/threonine kinase activity"/>
    <property type="evidence" value="ECO:0007669"/>
    <property type="project" value="TreeGrafter"/>
</dbReference>
<reference evidence="2" key="1">
    <citation type="journal article" date="2020" name="Phytopathology">
        <title>Genome sequence of the chestnut blight fungus Cryphonectria parasitica EP155: A fundamental resource for an archetypical invasive plant pathogen.</title>
        <authorList>
            <person name="Crouch J.A."/>
            <person name="Dawe A."/>
            <person name="Aerts A."/>
            <person name="Barry K."/>
            <person name="Churchill A.C.L."/>
            <person name="Grimwood J."/>
            <person name="Hillman B."/>
            <person name="Milgroom M.G."/>
            <person name="Pangilinan J."/>
            <person name="Smith M."/>
            <person name="Salamov A."/>
            <person name="Schmutz J."/>
            <person name="Yadav J."/>
            <person name="Grigoriev I.V."/>
            <person name="Nuss D."/>
        </authorList>
    </citation>
    <scope>NUCLEOTIDE SEQUENCE</scope>
    <source>
        <strain evidence="2">EP155</strain>
    </source>
</reference>
<name>A0A9P5CTZ1_CRYP1</name>
<dbReference type="GO" id="GO:0005524">
    <property type="term" value="F:ATP binding"/>
    <property type="evidence" value="ECO:0007669"/>
    <property type="project" value="InterPro"/>
</dbReference>
<evidence type="ECO:0000313" key="2">
    <source>
        <dbReference type="EMBL" id="KAF3769610.1"/>
    </source>
</evidence>
<accession>A0A9P5CTZ1</accession>
<evidence type="ECO:0000259" key="1">
    <source>
        <dbReference type="PROSITE" id="PS50011"/>
    </source>
</evidence>
<comment type="caution">
    <text evidence="2">The sequence shown here is derived from an EMBL/GenBank/DDBJ whole genome shotgun (WGS) entry which is preliminary data.</text>
</comment>